<keyword evidence="2" id="KW-0805">Transcription regulation</keyword>
<dbReference type="OrthoDB" id="8654550at2"/>
<proteinExistence type="inferred from homology"/>
<dbReference type="STRING" id="206506.AAV32_13295"/>
<accession>A0A171KQ01</accession>
<dbReference type="InterPro" id="IPR036388">
    <property type="entry name" value="WH-like_DNA-bd_sf"/>
</dbReference>
<evidence type="ECO:0000256" key="4">
    <source>
        <dbReference type="ARBA" id="ARBA00023163"/>
    </source>
</evidence>
<dbReference type="AlphaFoldDB" id="A0A171KQ01"/>
<keyword evidence="3" id="KW-0731">Sigma factor</keyword>
<evidence type="ECO:0000256" key="2">
    <source>
        <dbReference type="ARBA" id="ARBA00023015"/>
    </source>
</evidence>
<feature type="domain" description="RNA polymerase sigma factor 70 region 4 type 2" evidence="6">
    <location>
        <begin position="111"/>
        <end position="161"/>
    </location>
</feature>
<dbReference type="SUPFAM" id="SSF88659">
    <property type="entry name" value="Sigma3 and sigma4 domains of RNA polymerase sigma factors"/>
    <property type="match status" value="1"/>
</dbReference>
<evidence type="ECO:0000313" key="10">
    <source>
        <dbReference type="Proteomes" id="UP000292039"/>
    </source>
</evidence>
<evidence type="ECO:0000256" key="3">
    <source>
        <dbReference type="ARBA" id="ARBA00023082"/>
    </source>
</evidence>
<keyword evidence="4" id="KW-0804">Transcription</keyword>
<dbReference type="EMBL" id="LBNE01000010">
    <property type="protein sequence ID" value="KKO70968.1"/>
    <property type="molecule type" value="Genomic_DNA"/>
</dbReference>
<organism evidence="7 9">
    <name type="scientific">Kerstersia gyiorum</name>
    <dbReference type="NCBI Taxonomy" id="206506"/>
    <lineage>
        <taxon>Bacteria</taxon>
        <taxon>Pseudomonadati</taxon>
        <taxon>Pseudomonadota</taxon>
        <taxon>Betaproteobacteria</taxon>
        <taxon>Burkholderiales</taxon>
        <taxon>Alcaligenaceae</taxon>
        <taxon>Kerstersia</taxon>
    </lineage>
</organism>
<dbReference type="Gene3D" id="1.10.1740.10">
    <property type="match status" value="1"/>
</dbReference>
<comment type="similarity">
    <text evidence="1">Belongs to the sigma-70 factor family. ECF subfamily.</text>
</comment>
<dbReference type="PANTHER" id="PTHR43133">
    <property type="entry name" value="RNA POLYMERASE ECF-TYPE SIGMA FACTO"/>
    <property type="match status" value="1"/>
</dbReference>
<dbReference type="GO" id="GO:0003677">
    <property type="term" value="F:DNA binding"/>
    <property type="evidence" value="ECO:0007669"/>
    <property type="project" value="InterPro"/>
</dbReference>
<keyword evidence="9" id="KW-1185">Reference proteome</keyword>
<reference evidence="7 9" key="1">
    <citation type="submission" date="2015-04" db="EMBL/GenBank/DDBJ databases">
        <title>Genome sequence of Kerstersia gyiorum CG1.</title>
        <authorList>
            <person name="Greninger A.L."/>
            <person name="Kozyreva V."/>
            <person name="Chaturvedi V."/>
        </authorList>
    </citation>
    <scope>NUCLEOTIDE SEQUENCE [LARGE SCALE GENOMIC DNA]</scope>
    <source>
        <strain evidence="7 9">CG1</strain>
    </source>
</reference>
<dbReference type="EMBL" id="SGWZ01000001">
    <property type="protein sequence ID" value="RZS73193.1"/>
    <property type="molecule type" value="Genomic_DNA"/>
</dbReference>
<sequence>MPASPTPPNDLNTLYIEHHGWLRSWLRRRLASQEDAADLAQDTFIRILLRPPVLACLRQPRAYLASIARGLVIDHWRRQSLEQAVLEALASLPTEYLPSEQERLAAIETLQEIDRLLYDLSPAIRQTFVLSQLEGLGYDEIARRLGISTRTVKRHMVRAFEICLAQLLAEG</sequence>
<dbReference type="PANTHER" id="PTHR43133:SF63">
    <property type="entry name" value="RNA POLYMERASE SIGMA FACTOR FECI-RELATED"/>
    <property type="match status" value="1"/>
</dbReference>
<dbReference type="GeneID" id="99728111"/>
<dbReference type="Proteomes" id="UP000292039">
    <property type="component" value="Unassembled WGS sequence"/>
</dbReference>
<dbReference type="InterPro" id="IPR013249">
    <property type="entry name" value="RNA_pol_sigma70_r4_t2"/>
</dbReference>
<dbReference type="PATRIC" id="fig|206506.3.peg.2824"/>
<name>A0A171KQ01_9BURK</name>
<reference evidence="8 10" key="2">
    <citation type="submission" date="2019-02" db="EMBL/GenBank/DDBJ databases">
        <title>Genomic Encyclopedia of Type Strains, Phase IV (KMG-IV): sequencing the most valuable type-strain genomes for metagenomic binning, comparative biology and taxonomic classification.</title>
        <authorList>
            <person name="Goeker M."/>
        </authorList>
    </citation>
    <scope>NUCLEOTIDE SEQUENCE [LARGE SCALE GENOMIC DNA]</scope>
    <source>
        <strain evidence="8 10">DSM 16618</strain>
    </source>
</reference>
<evidence type="ECO:0000313" key="7">
    <source>
        <dbReference type="EMBL" id="KKO70968.1"/>
    </source>
</evidence>
<dbReference type="InterPro" id="IPR039425">
    <property type="entry name" value="RNA_pol_sigma-70-like"/>
</dbReference>
<dbReference type="Pfam" id="PF08281">
    <property type="entry name" value="Sigma70_r4_2"/>
    <property type="match status" value="1"/>
</dbReference>
<dbReference type="InterPro" id="IPR007627">
    <property type="entry name" value="RNA_pol_sigma70_r2"/>
</dbReference>
<dbReference type="Proteomes" id="UP000078084">
    <property type="component" value="Unassembled WGS sequence"/>
</dbReference>
<dbReference type="GO" id="GO:0006352">
    <property type="term" value="P:DNA-templated transcription initiation"/>
    <property type="evidence" value="ECO:0007669"/>
    <property type="project" value="InterPro"/>
</dbReference>
<dbReference type="InterPro" id="IPR013325">
    <property type="entry name" value="RNA_pol_sigma_r2"/>
</dbReference>
<dbReference type="Pfam" id="PF04542">
    <property type="entry name" value="Sigma70_r2"/>
    <property type="match status" value="1"/>
</dbReference>
<dbReference type="InterPro" id="IPR014284">
    <property type="entry name" value="RNA_pol_sigma-70_dom"/>
</dbReference>
<dbReference type="NCBIfam" id="TIGR02937">
    <property type="entry name" value="sigma70-ECF"/>
    <property type="match status" value="1"/>
</dbReference>
<dbReference type="InterPro" id="IPR013324">
    <property type="entry name" value="RNA_pol_sigma_r3/r4-like"/>
</dbReference>
<dbReference type="GO" id="GO:0016987">
    <property type="term" value="F:sigma factor activity"/>
    <property type="evidence" value="ECO:0007669"/>
    <property type="project" value="UniProtKB-KW"/>
</dbReference>
<evidence type="ECO:0000313" key="9">
    <source>
        <dbReference type="Proteomes" id="UP000078084"/>
    </source>
</evidence>
<dbReference type="RefSeq" id="WP_068373110.1">
    <property type="nucleotide sequence ID" value="NZ_CBCSEB010000003.1"/>
</dbReference>
<comment type="caution">
    <text evidence="7">The sequence shown here is derived from an EMBL/GenBank/DDBJ whole genome shotgun (WGS) entry which is preliminary data.</text>
</comment>
<evidence type="ECO:0000256" key="1">
    <source>
        <dbReference type="ARBA" id="ARBA00010641"/>
    </source>
</evidence>
<dbReference type="SUPFAM" id="SSF88946">
    <property type="entry name" value="Sigma2 domain of RNA polymerase sigma factors"/>
    <property type="match status" value="1"/>
</dbReference>
<gene>
    <name evidence="7" type="ORF">AAV32_13295</name>
    <name evidence="8" type="ORF">EV679_0382</name>
</gene>
<evidence type="ECO:0000313" key="8">
    <source>
        <dbReference type="EMBL" id="RZS73193.1"/>
    </source>
</evidence>
<evidence type="ECO:0000259" key="5">
    <source>
        <dbReference type="Pfam" id="PF04542"/>
    </source>
</evidence>
<feature type="domain" description="RNA polymerase sigma-70 region 2" evidence="5">
    <location>
        <begin position="14"/>
        <end position="80"/>
    </location>
</feature>
<dbReference type="Gene3D" id="1.10.10.10">
    <property type="entry name" value="Winged helix-like DNA-binding domain superfamily/Winged helix DNA-binding domain"/>
    <property type="match status" value="1"/>
</dbReference>
<evidence type="ECO:0000259" key="6">
    <source>
        <dbReference type="Pfam" id="PF08281"/>
    </source>
</evidence>
<protein>
    <submittedName>
        <fullName evidence="8">RNA polymerase sigma-70 factor (ECF subfamily)</fullName>
    </submittedName>
</protein>